<accession>A0A2S3UL38</accession>
<dbReference type="Proteomes" id="UP000236959">
    <property type="component" value="Unassembled WGS sequence"/>
</dbReference>
<gene>
    <name evidence="1" type="ORF">CLV41_11495</name>
</gene>
<keyword evidence="2" id="KW-1185">Reference proteome</keyword>
<evidence type="ECO:0000313" key="2">
    <source>
        <dbReference type="Proteomes" id="UP000236959"/>
    </source>
</evidence>
<reference evidence="1 2" key="1">
    <citation type="submission" date="2018-01" db="EMBL/GenBank/DDBJ databases">
        <title>Genomic Encyclopedia of Archaeal and Bacterial Type Strains, Phase II (KMG-II): from individual species to whole genera.</title>
        <authorList>
            <person name="Goeker M."/>
        </authorList>
    </citation>
    <scope>NUCLEOTIDE SEQUENCE [LARGE SCALE GENOMIC DNA]</scope>
    <source>
        <strain evidence="1 2">DSM 17023</strain>
    </source>
</reference>
<sequence>MISLPKRFAGFSSAQAVLNDASLSADQKRTALLTWQAALKQAANLSAGDRNDANRIIREIDVALESLDRQRRGQSGRQ</sequence>
<dbReference type="AlphaFoldDB" id="A0A2S3UL38"/>
<evidence type="ECO:0000313" key="1">
    <source>
        <dbReference type="EMBL" id="POF28424.1"/>
    </source>
</evidence>
<protein>
    <submittedName>
        <fullName evidence="1">Uncharacterized protein</fullName>
    </submittedName>
</protein>
<organism evidence="1 2">
    <name type="scientific">Roseibium marinum</name>
    <dbReference type="NCBI Taxonomy" id="281252"/>
    <lineage>
        <taxon>Bacteria</taxon>
        <taxon>Pseudomonadati</taxon>
        <taxon>Pseudomonadota</taxon>
        <taxon>Alphaproteobacteria</taxon>
        <taxon>Hyphomicrobiales</taxon>
        <taxon>Stappiaceae</taxon>
        <taxon>Roseibium</taxon>
    </lineage>
</organism>
<dbReference type="EMBL" id="PPCN01000014">
    <property type="protein sequence ID" value="POF28424.1"/>
    <property type="molecule type" value="Genomic_DNA"/>
</dbReference>
<dbReference type="OrthoDB" id="7679106at2"/>
<proteinExistence type="predicted"/>
<comment type="caution">
    <text evidence="1">The sequence shown here is derived from an EMBL/GenBank/DDBJ whole genome shotgun (WGS) entry which is preliminary data.</text>
</comment>
<dbReference type="RefSeq" id="WP_103225032.1">
    <property type="nucleotide sequence ID" value="NZ_PPCN01000014.1"/>
</dbReference>
<name>A0A2S3UL38_9HYPH</name>